<dbReference type="PANTHER" id="PTHR23221">
    <property type="entry name" value="GLYCOSYLPHOSPHATIDYLINOSITOL PHOSPHOLIPASE D"/>
    <property type="match status" value="1"/>
</dbReference>
<evidence type="ECO:0000256" key="3">
    <source>
        <dbReference type="ARBA" id="ARBA00022801"/>
    </source>
</evidence>
<dbReference type="RefSeq" id="WP_109796427.1">
    <property type="nucleotide sequence ID" value="NZ_PHIG01000057.1"/>
</dbReference>
<evidence type="ECO:0000256" key="1">
    <source>
        <dbReference type="ARBA" id="ARBA00022729"/>
    </source>
</evidence>
<dbReference type="AlphaFoldDB" id="A0A2M9FW66"/>
<dbReference type="SMART" id="SM00191">
    <property type="entry name" value="Int_alpha"/>
    <property type="match status" value="7"/>
</dbReference>
<sequence>FIVGDGIGLNNTITDFTAGSGSPDVIDLIAFGFSNLAEVQGASSDDGTNTTIQLDGDDVLVLENVLVADLAADDFAFDFTPTAQISVDDIDGTNGFFVGSSQNLTGFGESGDDIGDVNGDGLDDVLVGAPLGNGGNGESFVLFGDAAPDLDNTESGLIAGGGAIRVFDSGAGGGDRAGYDVTSVGDMNGDGFQDFAVAAPGFYSVNGYGQVAVVFGDADGLGQDIDLAGLDGANGFRVSPGSSAAFDSFAYSIAGGGDFNGDGFDDLIITDDSYYGSYSAAGGVFVVFGKSGGFAANDDISSMISAGEAMAIRGGVTNSYIGTEASFIGDFNGDGFDDIAFSHYLGGTGAGSDAGRVSVVFGAARATGIYDIQNLVASGDAFQLTQGQSGDYLGDAIAGTGDVNGDGFGDLLIGASSTDVVNGVNTNEGRAFLIFGNANAAGAQADLTNLQAGEGVSFDGLAAGDRLGSSVDGGGDFDGDGVADFVIGAEGVDYGSYSNVGEAYVIFGPGQAVAETSFDLSTIDGTDGVTITSAPVDNIYLGQGVAMIGDINGDGFDDIAVTTRYDDAGAVSYDQIAIFFGLDSSGAAQAGDAGANALTGGADTDLLFGNAGDDTLTGNAGDDVLRGGTGNDSLVGGGGNDLLEGGAGQDTLVGGNGADTLRPGANDGSGDIIRPGADSNLVEFIAPGEGFFALLYDDQSTGINASIGNISGTVVKSGGTDTLEGVNLIDGLAGGLMLIGGSGDDTVSADLIDFNEFFQFRGGA</sequence>
<dbReference type="EMBL" id="PHIG01000057">
    <property type="protein sequence ID" value="PJK27702.1"/>
    <property type="molecule type" value="Genomic_DNA"/>
</dbReference>
<organism evidence="5 6">
    <name type="scientific">Minwuia thermotolerans</name>
    <dbReference type="NCBI Taxonomy" id="2056226"/>
    <lineage>
        <taxon>Bacteria</taxon>
        <taxon>Pseudomonadati</taxon>
        <taxon>Pseudomonadota</taxon>
        <taxon>Alphaproteobacteria</taxon>
        <taxon>Minwuiales</taxon>
        <taxon>Minwuiaceae</taxon>
        <taxon>Minwuia</taxon>
    </lineage>
</organism>
<dbReference type="GO" id="GO:0007155">
    <property type="term" value="P:cell adhesion"/>
    <property type="evidence" value="ECO:0007669"/>
    <property type="project" value="InterPro"/>
</dbReference>
<dbReference type="InterPro" id="IPR001343">
    <property type="entry name" value="Hemolysn_Ca-bd"/>
</dbReference>
<dbReference type="Proteomes" id="UP000229498">
    <property type="component" value="Unassembled WGS sequence"/>
</dbReference>
<evidence type="ECO:0000313" key="6">
    <source>
        <dbReference type="Proteomes" id="UP000229498"/>
    </source>
</evidence>
<dbReference type="PRINTS" id="PR01185">
    <property type="entry name" value="INTEGRINA"/>
</dbReference>
<dbReference type="Pfam" id="PF00353">
    <property type="entry name" value="HemolysinCabind"/>
    <property type="match status" value="2"/>
</dbReference>
<evidence type="ECO:0000256" key="4">
    <source>
        <dbReference type="ARBA" id="ARBA00023180"/>
    </source>
</evidence>
<dbReference type="InterPro" id="IPR000413">
    <property type="entry name" value="Integrin_alpha"/>
</dbReference>
<feature type="non-terminal residue" evidence="5">
    <location>
        <position position="1"/>
    </location>
</feature>
<dbReference type="Gene3D" id="2.130.10.130">
    <property type="entry name" value="Integrin alpha, N-terminal"/>
    <property type="match status" value="3"/>
</dbReference>
<keyword evidence="4" id="KW-0325">Glycoprotein</keyword>
<dbReference type="SUPFAM" id="SSF69318">
    <property type="entry name" value="Integrin alpha N-terminal domain"/>
    <property type="match status" value="3"/>
</dbReference>
<keyword evidence="3" id="KW-0378">Hydrolase</keyword>
<comment type="caution">
    <text evidence="5">The sequence shown here is derived from an EMBL/GenBank/DDBJ whole genome shotgun (WGS) entry which is preliminary data.</text>
</comment>
<reference evidence="5 6" key="1">
    <citation type="submission" date="2017-11" db="EMBL/GenBank/DDBJ databases">
        <title>Draft genome sequence of Rhizobiales bacterium SY3-13.</title>
        <authorList>
            <person name="Sun C."/>
        </authorList>
    </citation>
    <scope>NUCLEOTIDE SEQUENCE [LARGE SCALE GENOMIC DNA]</scope>
    <source>
        <strain evidence="5 6">SY3-13</strain>
    </source>
</reference>
<dbReference type="GO" id="GO:0005509">
    <property type="term" value="F:calcium ion binding"/>
    <property type="evidence" value="ECO:0007669"/>
    <property type="project" value="InterPro"/>
</dbReference>
<dbReference type="InterPro" id="IPR013517">
    <property type="entry name" value="FG-GAP"/>
</dbReference>
<evidence type="ECO:0000313" key="5">
    <source>
        <dbReference type="EMBL" id="PJK27702.1"/>
    </source>
</evidence>
<feature type="non-terminal residue" evidence="5">
    <location>
        <position position="764"/>
    </location>
</feature>
<dbReference type="InterPro" id="IPR018511">
    <property type="entry name" value="Hemolysin-typ_Ca-bd_CS"/>
</dbReference>
<evidence type="ECO:0008006" key="7">
    <source>
        <dbReference type="Google" id="ProtNLM"/>
    </source>
</evidence>
<keyword evidence="1" id="KW-0732">Signal</keyword>
<evidence type="ECO:0000256" key="2">
    <source>
        <dbReference type="ARBA" id="ARBA00022737"/>
    </source>
</evidence>
<dbReference type="PROSITE" id="PS00330">
    <property type="entry name" value="HEMOLYSIN_CALCIUM"/>
    <property type="match status" value="4"/>
</dbReference>
<dbReference type="PROSITE" id="PS51470">
    <property type="entry name" value="FG_GAP"/>
    <property type="match status" value="4"/>
</dbReference>
<dbReference type="Gene3D" id="2.150.10.10">
    <property type="entry name" value="Serralysin-like metalloprotease, C-terminal"/>
    <property type="match status" value="1"/>
</dbReference>
<name>A0A2M9FW66_9PROT</name>
<proteinExistence type="predicted"/>
<accession>A0A2M9FW66</accession>
<dbReference type="PANTHER" id="PTHR23221:SF7">
    <property type="entry name" value="PHOSPHATIDYLINOSITOL-GLYCAN-SPECIFIC PHOSPHOLIPASE D"/>
    <property type="match status" value="1"/>
</dbReference>
<protein>
    <recommendedName>
        <fullName evidence="7">Peptidase M10 serralysin C-terminal domain-containing protein</fullName>
    </recommendedName>
</protein>
<dbReference type="GO" id="GO:0008305">
    <property type="term" value="C:integrin complex"/>
    <property type="evidence" value="ECO:0007669"/>
    <property type="project" value="InterPro"/>
</dbReference>
<dbReference type="InterPro" id="IPR011049">
    <property type="entry name" value="Serralysin-like_metalloprot_C"/>
</dbReference>
<keyword evidence="6" id="KW-1185">Reference proteome</keyword>
<dbReference type="GO" id="GO:0016787">
    <property type="term" value="F:hydrolase activity"/>
    <property type="evidence" value="ECO:0007669"/>
    <property type="project" value="UniProtKB-KW"/>
</dbReference>
<dbReference type="InterPro" id="IPR028994">
    <property type="entry name" value="Integrin_alpha_N"/>
</dbReference>
<dbReference type="PRINTS" id="PR00313">
    <property type="entry name" value="CABNDNGRPT"/>
</dbReference>
<dbReference type="Pfam" id="PF01839">
    <property type="entry name" value="FG-GAP"/>
    <property type="match status" value="3"/>
</dbReference>
<keyword evidence="2" id="KW-0677">Repeat</keyword>
<gene>
    <name evidence="5" type="ORF">CVT23_20845</name>
</gene>
<dbReference type="InterPro" id="IPR013519">
    <property type="entry name" value="Int_alpha_beta-p"/>
</dbReference>